<keyword evidence="2" id="KW-1185">Reference proteome</keyword>
<comment type="caution">
    <text evidence="1">The sequence shown here is derived from an EMBL/GenBank/DDBJ whole genome shotgun (WGS) entry which is preliminary data.</text>
</comment>
<name>A0ACC1P0F2_9HYPO</name>
<dbReference type="EMBL" id="JANJQO010000002">
    <property type="protein sequence ID" value="KAJ2984291.1"/>
    <property type="molecule type" value="Genomic_DNA"/>
</dbReference>
<organism evidence="1 2">
    <name type="scientific">Zarea fungicola</name>
    <dbReference type="NCBI Taxonomy" id="93591"/>
    <lineage>
        <taxon>Eukaryota</taxon>
        <taxon>Fungi</taxon>
        <taxon>Dikarya</taxon>
        <taxon>Ascomycota</taxon>
        <taxon>Pezizomycotina</taxon>
        <taxon>Sordariomycetes</taxon>
        <taxon>Hypocreomycetidae</taxon>
        <taxon>Hypocreales</taxon>
        <taxon>Cordycipitaceae</taxon>
        <taxon>Zarea</taxon>
    </lineage>
</organism>
<accession>A0ACC1P0F2</accession>
<evidence type="ECO:0000313" key="1">
    <source>
        <dbReference type="EMBL" id="KAJ2984291.1"/>
    </source>
</evidence>
<gene>
    <name evidence="1" type="ORF">NQ176_g55</name>
</gene>
<evidence type="ECO:0000313" key="2">
    <source>
        <dbReference type="Proteomes" id="UP001143910"/>
    </source>
</evidence>
<protein>
    <submittedName>
        <fullName evidence="1">Uncharacterized protein</fullName>
    </submittedName>
</protein>
<proteinExistence type="predicted"/>
<dbReference type="Proteomes" id="UP001143910">
    <property type="component" value="Unassembled WGS sequence"/>
</dbReference>
<reference evidence="1" key="1">
    <citation type="submission" date="2022-08" db="EMBL/GenBank/DDBJ databases">
        <title>Genome Sequence of Lecanicillium fungicola.</title>
        <authorList>
            <person name="Buettner E."/>
        </authorList>
    </citation>
    <scope>NUCLEOTIDE SEQUENCE</scope>
    <source>
        <strain evidence="1">Babe33</strain>
    </source>
</reference>
<sequence length="392" mass="44538">MAQFDSIVSFLENIDPASFNNEGGRVRVRDALYKALRRTQTPWEIVWEHNWTNGATYASVKTLLDIGVFQKWAAAGGGPITISELAKLTLADAQLLRRMMRQIAGQFLVLEVKEDTYNRTPWAKSFGDDPLIHSAYGSFFSQNIRTMFQNLPYYLKSIEYRDPKDNANGNWQFWTKQKLSFFDVLARNDALKTDFHNTMSCHTKYCLDHWPELYPTDSIASAAKVNRSLVVDIGGSVGHDLERFRSKHPDIPNGSLVLQDLPEVLEGLSCNKAIQLQPYNFFTVQPNKGATAYYMHQILHDWPDVKAVQILANIAHGMEKGYSRLLIHESLITSTSADPRVTTTDIAMMACVAAKERTEEEWRILLAKAGLHVTKIWRKKGSIDCIIEAMLY</sequence>